<feature type="region of interest" description="Disordered" evidence="8">
    <location>
        <begin position="170"/>
        <end position="191"/>
    </location>
</feature>
<reference evidence="11" key="1">
    <citation type="submission" date="2021-02" db="EMBL/GenBank/DDBJ databases">
        <authorList>
            <person name="Dougan E. K."/>
            <person name="Rhodes N."/>
            <person name="Thang M."/>
            <person name="Chan C."/>
        </authorList>
    </citation>
    <scope>NUCLEOTIDE SEQUENCE</scope>
</reference>
<dbReference type="PROSITE" id="PS50889">
    <property type="entry name" value="S4"/>
    <property type="match status" value="1"/>
</dbReference>
<comment type="caution">
    <text evidence="11">The sequence shown here is derived from an EMBL/GenBank/DDBJ whole genome shotgun (WGS) entry which is preliminary data.</text>
</comment>
<dbReference type="PANTHER" id="PTHR11831">
    <property type="entry name" value="30S 40S RIBOSOMAL PROTEIN"/>
    <property type="match status" value="1"/>
</dbReference>
<protein>
    <recommendedName>
        <fullName evidence="13">40S ribosomal protein S9</fullName>
    </recommendedName>
</protein>
<organism evidence="11 12">
    <name type="scientific">Polarella glacialis</name>
    <name type="common">Dinoflagellate</name>
    <dbReference type="NCBI Taxonomy" id="89957"/>
    <lineage>
        <taxon>Eukaryota</taxon>
        <taxon>Sar</taxon>
        <taxon>Alveolata</taxon>
        <taxon>Dinophyceae</taxon>
        <taxon>Suessiales</taxon>
        <taxon>Suessiaceae</taxon>
        <taxon>Polarella</taxon>
    </lineage>
</organism>
<feature type="compositionally biased region" description="Polar residues" evidence="8">
    <location>
        <begin position="779"/>
        <end position="791"/>
    </location>
</feature>
<dbReference type="Pfam" id="PF01479">
    <property type="entry name" value="S4"/>
    <property type="match status" value="1"/>
</dbReference>
<dbReference type="InterPro" id="IPR018079">
    <property type="entry name" value="Ribosomal_uS4_CS"/>
</dbReference>
<dbReference type="NCBIfam" id="TIGR01018">
    <property type="entry name" value="uS4_arch"/>
    <property type="match status" value="1"/>
</dbReference>
<dbReference type="AlphaFoldDB" id="A0A813KSP5"/>
<dbReference type="InterPro" id="IPR001912">
    <property type="entry name" value="Ribosomal_uS4_N"/>
</dbReference>
<dbReference type="GO" id="GO:0003735">
    <property type="term" value="F:structural constituent of ribosome"/>
    <property type="evidence" value="ECO:0007669"/>
    <property type="project" value="InterPro"/>
</dbReference>
<keyword evidence="4 7" id="KW-0689">Ribosomal protein</keyword>
<dbReference type="SMART" id="SM01390">
    <property type="entry name" value="Ribosomal_S4"/>
    <property type="match status" value="1"/>
</dbReference>
<gene>
    <name evidence="11" type="ORF">PGLA2088_LOCUS36514</name>
</gene>
<dbReference type="SUPFAM" id="SSF54277">
    <property type="entry name" value="CAD &amp; PB1 domains"/>
    <property type="match status" value="1"/>
</dbReference>
<evidence type="ECO:0000256" key="4">
    <source>
        <dbReference type="ARBA" id="ARBA00022980"/>
    </source>
</evidence>
<evidence type="ECO:0000259" key="10">
    <source>
        <dbReference type="SMART" id="SM01390"/>
    </source>
</evidence>
<dbReference type="CDD" id="cd00165">
    <property type="entry name" value="S4"/>
    <property type="match status" value="1"/>
</dbReference>
<dbReference type="GO" id="GO:0022627">
    <property type="term" value="C:cytosolic small ribosomal subunit"/>
    <property type="evidence" value="ECO:0007669"/>
    <property type="project" value="TreeGrafter"/>
</dbReference>
<dbReference type="InterPro" id="IPR005710">
    <property type="entry name" value="Ribosomal_uS4_euk/arc"/>
</dbReference>
<evidence type="ECO:0000256" key="7">
    <source>
        <dbReference type="RuleBase" id="RU003699"/>
    </source>
</evidence>
<dbReference type="PANTHER" id="PTHR11831:SF5">
    <property type="entry name" value="40S RIBOSOMAL PROTEIN S9"/>
    <property type="match status" value="1"/>
</dbReference>
<dbReference type="Pfam" id="PF00163">
    <property type="entry name" value="Ribosomal_S4"/>
    <property type="match status" value="1"/>
</dbReference>
<accession>A0A813KSP5</accession>
<feature type="domain" description="RNA-binding S4" evidence="9">
    <location>
        <begin position="108"/>
        <end position="172"/>
    </location>
</feature>
<keyword evidence="3 6" id="KW-0694">RNA-binding</keyword>
<evidence type="ECO:0000259" key="9">
    <source>
        <dbReference type="SMART" id="SM00363"/>
    </source>
</evidence>
<dbReference type="EMBL" id="CAJNNW010032172">
    <property type="protein sequence ID" value="CAE8711519.1"/>
    <property type="molecule type" value="Genomic_DNA"/>
</dbReference>
<dbReference type="GO" id="GO:0042274">
    <property type="term" value="P:ribosomal small subunit biogenesis"/>
    <property type="evidence" value="ECO:0007669"/>
    <property type="project" value="TreeGrafter"/>
</dbReference>
<dbReference type="Proteomes" id="UP000626109">
    <property type="component" value="Unassembled WGS sequence"/>
</dbReference>
<dbReference type="GO" id="GO:0006412">
    <property type="term" value="P:translation"/>
    <property type="evidence" value="ECO:0007669"/>
    <property type="project" value="InterPro"/>
</dbReference>
<dbReference type="SUPFAM" id="SSF55174">
    <property type="entry name" value="Alpha-L RNA-binding motif"/>
    <property type="match status" value="1"/>
</dbReference>
<evidence type="ECO:0000256" key="8">
    <source>
        <dbReference type="SAM" id="MobiDB-lite"/>
    </source>
</evidence>
<evidence type="ECO:0000313" key="11">
    <source>
        <dbReference type="EMBL" id="CAE8711519.1"/>
    </source>
</evidence>
<feature type="compositionally biased region" description="Basic and acidic residues" evidence="8">
    <location>
        <begin position="984"/>
        <end position="1000"/>
    </location>
</feature>
<keyword evidence="2 6" id="KW-0699">rRNA-binding</keyword>
<dbReference type="SMART" id="SM00363">
    <property type="entry name" value="S4"/>
    <property type="match status" value="1"/>
</dbReference>
<evidence type="ECO:0008006" key="13">
    <source>
        <dbReference type="Google" id="ProtNLM"/>
    </source>
</evidence>
<dbReference type="PROSITE" id="PS00632">
    <property type="entry name" value="RIBOSOMAL_S4"/>
    <property type="match status" value="1"/>
</dbReference>
<comment type="similarity">
    <text evidence="1 7">Belongs to the universal ribosomal protein uS4 family.</text>
</comment>
<sequence length="1211" mass="133955">MGKKSYRNNGSTFRKPKRPFEKERLDAEMKIVGEYGLKNKREVWRVQYALAKIRTAARTLLTQDEKSETRLFQGEALLRRMIRLGLLLESEKKLDYVLGLTTAKIMERRLQTKVFKLGLAKSIHHARTLIRQRHIRVGKQICDIPSFLVRLDSEKHIDFALTSPFGGGRPGRVRRKNMASKGAGGGGGGGDDEEVVLDARLAFLSEQQETRGDVFPGTMWAAACYPLLRFLLHFPQIVALPLSDIPVQCMVSVVTWLILRSEAQCWDGNLFHASFVPWFPKLWESLPCPYSTESSARFHCSVSPLSCSSGHNRALVNYEPSASGLGDRVGFLLNLAALGELLECCVITQWGYQRVWRANVQRETPSELYDWNYVKSMVRFPKVLEVVPPSMSEEEFSQADIAVPYQIVKRIFSGHGMDLVPQTCFQMWAAQGLVESNALPAYMAAYARVAAELVPGPDLKIPPTGQLPSNYLVFHIRRHRSFNESLAISKNEDRANDAMLARTINALTAEGAHHIPALVISDMDSYGHRWRSYLQARNWTVIQPLEELQRLPLTAGAAADFFTMAGASGIITSVPFRQGWSSFSAVPAIAKGLPNLVLHKAMSSTSSRYDTYAARAGARLPGFHFIGGPMARYNAVNELQAFVREMRAKLHSSGARPIRPAPGLLARVLLLDASWTEDQMAAQAWSVLKVTCRDEVHRLPIQGKPDLQTVWKKLGAIWADDNGSTLVAKYLDDEGDWCTLVEATFADFISTARPQFPEERRPVLRLKLFSSTQHAALQEQDISSEPQSCSGAESVEAKPEEFDIGTPRSQVSEEQQFEVDLQAPEVTEEAEVKRRKVSEDWADADLELEEMLFAALEASELVQDDDEEAAAMVERARRACRDDLAQHLRDWLASPPASVRYEAWIDKVHPENASQSSSCTVDSRMYLQASLHRQLWNEIAAGCPRLGAEERERRHVPSAEDLQAVQQAAVSSGDPELRPSAPAEQDRQAEPQQRGEDRQPRAASGSPGIAWKDAAAPYLAAHLPGAAAALCASRAARMPLGIGLPESQRPGFQLLAEVLRESGSLYEAVASAASALASGCTLRGEGVAELVTRAALLPWEGRLVYARAIMACCPEALLPVLPADFRSDSAPPAPALWSWNQARDPGQAQRCREHLRAQAEAGRIQAMAAAREAVARHRAVAHMAAVEAHARALRQAAEAHHRALAASLRFC</sequence>
<dbReference type="FunFam" id="3.10.290.10:FF:000021">
    <property type="entry name" value="40S ribosomal protein S9"/>
    <property type="match status" value="1"/>
</dbReference>
<dbReference type="NCBIfam" id="NF003139">
    <property type="entry name" value="PRK04051.1"/>
    <property type="match status" value="1"/>
</dbReference>
<keyword evidence="5 7" id="KW-0687">Ribonucleoprotein</keyword>
<dbReference type="GO" id="GO:0019843">
    <property type="term" value="F:rRNA binding"/>
    <property type="evidence" value="ECO:0007669"/>
    <property type="project" value="UniProtKB-KW"/>
</dbReference>
<proteinExistence type="inferred from homology"/>
<evidence type="ECO:0000313" key="12">
    <source>
        <dbReference type="Proteomes" id="UP000626109"/>
    </source>
</evidence>
<evidence type="ECO:0000256" key="6">
    <source>
        <dbReference type="PROSITE-ProRule" id="PRU00182"/>
    </source>
</evidence>
<evidence type="ECO:0000256" key="5">
    <source>
        <dbReference type="ARBA" id="ARBA00023274"/>
    </source>
</evidence>
<name>A0A813KSP5_POLGL</name>
<feature type="domain" description="Small ribosomal subunit protein uS4 N-terminal" evidence="10">
    <location>
        <begin position="7"/>
        <end position="107"/>
    </location>
</feature>
<feature type="region of interest" description="Disordered" evidence="8">
    <location>
        <begin position="779"/>
        <end position="803"/>
    </location>
</feature>
<evidence type="ECO:0000256" key="2">
    <source>
        <dbReference type="ARBA" id="ARBA00022730"/>
    </source>
</evidence>
<dbReference type="Gene3D" id="3.10.290.10">
    <property type="entry name" value="RNA-binding S4 domain"/>
    <property type="match status" value="1"/>
</dbReference>
<feature type="region of interest" description="Disordered" evidence="8">
    <location>
        <begin position="951"/>
        <end position="1007"/>
    </location>
</feature>
<evidence type="ECO:0000256" key="3">
    <source>
        <dbReference type="ARBA" id="ARBA00022884"/>
    </source>
</evidence>
<dbReference type="InterPro" id="IPR022801">
    <property type="entry name" value="Ribosomal_uS4"/>
</dbReference>
<evidence type="ECO:0000256" key="1">
    <source>
        <dbReference type="ARBA" id="ARBA00007465"/>
    </source>
</evidence>
<dbReference type="InterPro" id="IPR002942">
    <property type="entry name" value="S4_RNA-bd"/>
</dbReference>
<dbReference type="InterPro" id="IPR036986">
    <property type="entry name" value="S4_RNA-bd_sf"/>
</dbReference>